<dbReference type="EMBL" id="IACL01016792">
    <property type="protein sequence ID" value="LAB02570.1"/>
    <property type="molecule type" value="Transcribed_RNA"/>
</dbReference>
<accession>A0A2D4K1J2</accession>
<reference evidence="2" key="2">
    <citation type="submission" date="2017-11" db="EMBL/GenBank/DDBJ databases">
        <title>Coralsnake Venomics: Analyses of Venom Gland Transcriptomes and Proteomes of Six Brazilian Taxa.</title>
        <authorList>
            <person name="Aird S.D."/>
            <person name="Jorge da Silva N."/>
            <person name="Qiu L."/>
            <person name="Villar-Briones A."/>
            <person name="Aparecida-Saddi V."/>
            <person name="Campos-Telles M.P."/>
            <person name="Grau M."/>
            <person name="Mikheyev A.S."/>
        </authorList>
    </citation>
    <scope>NUCLEOTIDE SEQUENCE</scope>
    <source>
        <tissue evidence="2">Venom_gland</tissue>
    </source>
</reference>
<dbReference type="AlphaFoldDB" id="A0A2D4K1J2"/>
<dbReference type="PANTHER" id="PTHR15503:SF22">
    <property type="entry name" value="TRANSPOSON TY3-I GAG POLYPROTEIN"/>
    <property type="match status" value="1"/>
</dbReference>
<dbReference type="InterPro" id="IPR032567">
    <property type="entry name" value="RTL1-rel"/>
</dbReference>
<evidence type="ECO:0000259" key="1">
    <source>
        <dbReference type="Pfam" id="PF16297"/>
    </source>
</evidence>
<feature type="domain" description="DUF4939" evidence="1">
    <location>
        <begin position="8"/>
        <end position="90"/>
    </location>
</feature>
<organism evidence="2">
    <name type="scientific">Micrurus paraensis</name>
    <dbReference type="NCBI Taxonomy" id="1970185"/>
    <lineage>
        <taxon>Eukaryota</taxon>
        <taxon>Metazoa</taxon>
        <taxon>Chordata</taxon>
        <taxon>Craniata</taxon>
        <taxon>Vertebrata</taxon>
        <taxon>Euteleostomi</taxon>
        <taxon>Lepidosauria</taxon>
        <taxon>Squamata</taxon>
        <taxon>Bifurcata</taxon>
        <taxon>Unidentata</taxon>
        <taxon>Episquamata</taxon>
        <taxon>Toxicofera</taxon>
        <taxon>Serpentes</taxon>
        <taxon>Colubroidea</taxon>
        <taxon>Elapidae</taxon>
        <taxon>Elapinae</taxon>
        <taxon>Micrurus</taxon>
    </lineage>
</organism>
<proteinExistence type="predicted"/>
<protein>
    <recommendedName>
        <fullName evidence="1">DUF4939 domain-containing protein</fullName>
    </recommendedName>
</protein>
<name>A0A2D4K1J2_9SAUR</name>
<dbReference type="PANTHER" id="PTHR15503">
    <property type="entry name" value="LDOC1 RELATED"/>
    <property type="match status" value="1"/>
</dbReference>
<dbReference type="InterPro" id="IPR032549">
    <property type="entry name" value="DUF4939"/>
</dbReference>
<evidence type="ECO:0000313" key="2">
    <source>
        <dbReference type="EMBL" id="LAB02570.1"/>
    </source>
</evidence>
<dbReference type="Pfam" id="PF16297">
    <property type="entry name" value="DUF4939"/>
    <property type="match status" value="1"/>
</dbReference>
<sequence length="179" mass="20776">MQSVRPHRKCLVAVPNKFDGSLGQFPAFFGLCQLYMSLQPEDFSTDWDKVGFLISLLSDSAARWVMSPLTQPNQVLDNYTEFCHQFQAMFEDPVRSQIANRRLRELKQGRGSLMDYIASFWVVVQDVQWNEAALLDQFQEGLSSELLDKLVHTECPHTLQELMHLCLRINARLQQQRVR</sequence>
<reference evidence="2" key="1">
    <citation type="submission" date="2017-07" db="EMBL/GenBank/DDBJ databases">
        <authorList>
            <person name="Mikheyev A."/>
            <person name="Grau M."/>
        </authorList>
    </citation>
    <scope>NUCLEOTIDE SEQUENCE</scope>
    <source>
        <tissue evidence="2">Venom_gland</tissue>
    </source>
</reference>